<protein>
    <submittedName>
        <fullName evidence="2">Uncharacterized protein</fullName>
    </submittedName>
</protein>
<accession>A0A0D2NEV4</accession>
<evidence type="ECO:0000256" key="1">
    <source>
        <dbReference type="SAM" id="MobiDB-lite"/>
    </source>
</evidence>
<dbReference type="STRING" id="945553.A0A0D2NEV4"/>
<dbReference type="AlphaFoldDB" id="A0A0D2NEV4"/>
<name>A0A0D2NEV4_HYPSF</name>
<dbReference type="OrthoDB" id="3033067at2759"/>
<evidence type="ECO:0000313" key="3">
    <source>
        <dbReference type="Proteomes" id="UP000054270"/>
    </source>
</evidence>
<evidence type="ECO:0000313" key="2">
    <source>
        <dbReference type="EMBL" id="KJA15176.1"/>
    </source>
</evidence>
<feature type="compositionally biased region" description="Low complexity" evidence="1">
    <location>
        <begin position="456"/>
        <end position="471"/>
    </location>
</feature>
<feature type="compositionally biased region" description="Low complexity" evidence="1">
    <location>
        <begin position="384"/>
        <end position="408"/>
    </location>
</feature>
<keyword evidence="3" id="KW-1185">Reference proteome</keyword>
<dbReference type="Proteomes" id="UP000054270">
    <property type="component" value="Unassembled WGS sequence"/>
</dbReference>
<dbReference type="OMA" id="RIAYKEH"/>
<gene>
    <name evidence="2" type="ORF">HYPSUDRAFT_149496</name>
</gene>
<reference evidence="3" key="1">
    <citation type="submission" date="2014-04" db="EMBL/GenBank/DDBJ databases">
        <title>Evolutionary Origins and Diversification of the Mycorrhizal Mutualists.</title>
        <authorList>
            <consortium name="DOE Joint Genome Institute"/>
            <consortium name="Mycorrhizal Genomics Consortium"/>
            <person name="Kohler A."/>
            <person name="Kuo A."/>
            <person name="Nagy L.G."/>
            <person name="Floudas D."/>
            <person name="Copeland A."/>
            <person name="Barry K.W."/>
            <person name="Cichocki N."/>
            <person name="Veneault-Fourrey C."/>
            <person name="LaButti K."/>
            <person name="Lindquist E.A."/>
            <person name="Lipzen A."/>
            <person name="Lundell T."/>
            <person name="Morin E."/>
            <person name="Murat C."/>
            <person name="Riley R."/>
            <person name="Ohm R."/>
            <person name="Sun H."/>
            <person name="Tunlid A."/>
            <person name="Henrissat B."/>
            <person name="Grigoriev I.V."/>
            <person name="Hibbett D.S."/>
            <person name="Martin F."/>
        </authorList>
    </citation>
    <scope>NUCLEOTIDE SEQUENCE [LARGE SCALE GENOMIC DNA]</scope>
    <source>
        <strain evidence="3">FD-334 SS-4</strain>
    </source>
</reference>
<feature type="non-terminal residue" evidence="2">
    <location>
        <position position="1"/>
    </location>
</feature>
<organism evidence="2 3">
    <name type="scientific">Hypholoma sublateritium (strain FD-334 SS-4)</name>
    <dbReference type="NCBI Taxonomy" id="945553"/>
    <lineage>
        <taxon>Eukaryota</taxon>
        <taxon>Fungi</taxon>
        <taxon>Dikarya</taxon>
        <taxon>Basidiomycota</taxon>
        <taxon>Agaricomycotina</taxon>
        <taxon>Agaricomycetes</taxon>
        <taxon>Agaricomycetidae</taxon>
        <taxon>Agaricales</taxon>
        <taxon>Agaricineae</taxon>
        <taxon>Strophariaceae</taxon>
        <taxon>Hypholoma</taxon>
    </lineage>
</organism>
<feature type="region of interest" description="Disordered" evidence="1">
    <location>
        <begin position="340"/>
        <end position="471"/>
    </location>
</feature>
<dbReference type="EMBL" id="KN817652">
    <property type="protein sequence ID" value="KJA15176.1"/>
    <property type="molecule type" value="Genomic_DNA"/>
</dbReference>
<feature type="compositionally biased region" description="Polar residues" evidence="1">
    <location>
        <begin position="352"/>
        <end position="363"/>
    </location>
</feature>
<sequence length="599" mass="65791">LYTPSPVAMVNPGGFSGLRKAFLDAEQETYNAAVEDNRAADTLADIQRRYFKRFPLSLPFSEEPTEEFLNSVDDAAPDPELKPPSKDMSPEAFARAQRVYEFEVKELKMRKAQIKRRLQYVHNKTKNQQAAYSMGSVDDPMAVLMSKLTGISLHRPRLKTAYNLWGPENRAEAALRSAIYKECFDALPEEQKKAWALRAEAEHNESLRKVEDALKAGPSTSPVDRQKVINCLPKFIEPLLDLIADHTGWKLSVIAGGPEPADGGRLNVISIHSGVTSGSVKMNYGRSERIAYKEHVMTSFGRFLTKCYPVQECRERALQTGHDIMGLAELATQHGIEVHSVPNGEDDELQSRSRGPTPLNSRPATPVPDTPAGVAGPPQPPPTMVTSSPVNAPSPSSATAAPQISTAPVINKPSPQPLPGSITVPDLQNLPVQKGKGKKRKSTAAPASASKKRKTTSGGSSSTAAASSTPTRPIWVSNPLELFRSKQLGGEWDLLVSNWFNLEESSEFTGNAKLGTRSRPRIIGEWIQRARTPNFDPYFDVLRRDGDFEPLRLLGPNGLVNFIGALFFWGCAVQGKSAEIKSDWMDTLKEVAYAIRQLL</sequence>
<proteinExistence type="predicted"/>